<sequence>MSSTQIHFSHANGFPAPSYRQLFKHLGDHGYNIGYLDQHGHNPRFPVNDNWEHLVAELIHTVRQRYQQPVIAVGHSLGGFLSLSAASQQPQLFRAVVMLDSPLLTRMDQTVVMLAKRLGFIDRITPAGRTQGRRSSWPDRDQAQAYFASKSLFKYFEPACLHDYLTYGLQENKQGVSLRYDVATELKIYRTIPHLPLRTKLTVPTALLFGQHSRVVAHRHRRMITGRYRALVREVSGGHMFPFEHPKETAEQIHHVISHLLMRGEYAVSA</sequence>
<dbReference type="EMBL" id="NDXW01000001">
    <property type="protein sequence ID" value="RDH44469.1"/>
    <property type="molecule type" value="Genomic_DNA"/>
</dbReference>
<dbReference type="RefSeq" id="WP_051311206.1">
    <property type="nucleotide sequence ID" value="NZ_JAEVHG010000017.1"/>
</dbReference>
<evidence type="ECO:0000313" key="2">
    <source>
        <dbReference type="EMBL" id="RDH44469.1"/>
    </source>
</evidence>
<reference evidence="2 3" key="1">
    <citation type="submission" date="2017-04" db="EMBL/GenBank/DDBJ databases">
        <title>Draft genome sequence of Zooshikella ganghwensis VG4 isolated from Red Sea sediments.</title>
        <authorList>
            <person name="Rehman Z."/>
            <person name="Alam I."/>
            <person name="Kamau A."/>
            <person name="Bajic V."/>
            <person name="Leiknes T."/>
        </authorList>
    </citation>
    <scope>NUCLEOTIDE SEQUENCE [LARGE SCALE GENOMIC DNA]</scope>
    <source>
        <strain evidence="2 3">VG4</strain>
    </source>
</reference>
<accession>A0A4P9VP65</accession>
<keyword evidence="3" id="KW-1185">Reference proteome</keyword>
<dbReference type="SUPFAM" id="SSF53474">
    <property type="entry name" value="alpha/beta-Hydrolases"/>
    <property type="match status" value="1"/>
</dbReference>
<dbReference type="Pfam" id="PF12697">
    <property type="entry name" value="Abhydrolase_6"/>
    <property type="match status" value="1"/>
</dbReference>
<dbReference type="AlphaFoldDB" id="A0A4P9VP65"/>
<dbReference type="InterPro" id="IPR000073">
    <property type="entry name" value="AB_hydrolase_1"/>
</dbReference>
<dbReference type="InterPro" id="IPR029058">
    <property type="entry name" value="AB_hydrolase_fold"/>
</dbReference>
<dbReference type="PANTHER" id="PTHR43194:SF2">
    <property type="entry name" value="PEROXISOMAL MEMBRANE PROTEIN LPX1"/>
    <property type="match status" value="1"/>
</dbReference>
<keyword evidence="2" id="KW-0378">Hydrolase</keyword>
<feature type="domain" description="AB hydrolase-1" evidence="1">
    <location>
        <begin position="10"/>
        <end position="251"/>
    </location>
</feature>
<dbReference type="PANTHER" id="PTHR43194">
    <property type="entry name" value="HYDROLASE ALPHA/BETA FOLD FAMILY"/>
    <property type="match status" value="1"/>
</dbReference>
<name>A0A4P9VP65_9GAMM</name>
<dbReference type="InterPro" id="IPR050228">
    <property type="entry name" value="Carboxylesterase_BioH"/>
</dbReference>
<gene>
    <name evidence="2" type="ORF">B9G39_14050</name>
</gene>
<protein>
    <submittedName>
        <fullName evidence="2">Alpha/beta hydrolase</fullName>
    </submittedName>
</protein>
<evidence type="ECO:0000259" key="1">
    <source>
        <dbReference type="Pfam" id="PF12697"/>
    </source>
</evidence>
<dbReference type="Gene3D" id="3.40.50.1820">
    <property type="entry name" value="alpha/beta hydrolase"/>
    <property type="match status" value="1"/>
</dbReference>
<dbReference type="GO" id="GO:0016787">
    <property type="term" value="F:hydrolase activity"/>
    <property type="evidence" value="ECO:0007669"/>
    <property type="project" value="UniProtKB-KW"/>
</dbReference>
<organism evidence="2 3">
    <name type="scientific">Zooshikella ganghwensis</name>
    <dbReference type="NCBI Taxonomy" id="202772"/>
    <lineage>
        <taxon>Bacteria</taxon>
        <taxon>Pseudomonadati</taxon>
        <taxon>Pseudomonadota</taxon>
        <taxon>Gammaproteobacteria</taxon>
        <taxon>Oceanospirillales</taxon>
        <taxon>Zooshikellaceae</taxon>
        <taxon>Zooshikella</taxon>
    </lineage>
</organism>
<dbReference type="Proteomes" id="UP000257039">
    <property type="component" value="Unassembled WGS sequence"/>
</dbReference>
<evidence type="ECO:0000313" key="3">
    <source>
        <dbReference type="Proteomes" id="UP000257039"/>
    </source>
</evidence>
<comment type="caution">
    <text evidence="2">The sequence shown here is derived from an EMBL/GenBank/DDBJ whole genome shotgun (WGS) entry which is preliminary data.</text>
</comment>
<proteinExistence type="predicted"/>